<dbReference type="InterPro" id="IPR024752">
    <property type="entry name" value="Myb/SANT-like_dom"/>
</dbReference>
<feature type="domain" description="Myb/SANT-like" evidence="1">
    <location>
        <begin position="117"/>
        <end position="202"/>
    </location>
</feature>
<dbReference type="EMBL" id="JAULSN010000017">
    <property type="protein sequence ID" value="KAK3358377.1"/>
    <property type="molecule type" value="Genomic_DNA"/>
</dbReference>
<name>A0AAE0MXB5_9PEZI</name>
<accession>A0AAE0MXB5</accession>
<proteinExistence type="predicted"/>
<dbReference type="Pfam" id="PF12776">
    <property type="entry name" value="Myb_DNA-bind_3"/>
    <property type="match status" value="1"/>
</dbReference>
<dbReference type="AlphaFoldDB" id="A0AAE0MXB5"/>
<keyword evidence="3" id="KW-1185">Reference proteome</keyword>
<dbReference type="Proteomes" id="UP001287356">
    <property type="component" value="Unassembled WGS sequence"/>
</dbReference>
<reference evidence="2" key="1">
    <citation type="journal article" date="2023" name="Mol. Phylogenet. Evol.">
        <title>Genome-scale phylogeny and comparative genomics of the fungal order Sordariales.</title>
        <authorList>
            <person name="Hensen N."/>
            <person name="Bonometti L."/>
            <person name="Westerberg I."/>
            <person name="Brannstrom I.O."/>
            <person name="Guillou S."/>
            <person name="Cros-Aarteil S."/>
            <person name="Calhoun S."/>
            <person name="Haridas S."/>
            <person name="Kuo A."/>
            <person name="Mondo S."/>
            <person name="Pangilinan J."/>
            <person name="Riley R."/>
            <person name="LaButti K."/>
            <person name="Andreopoulos B."/>
            <person name="Lipzen A."/>
            <person name="Chen C."/>
            <person name="Yan M."/>
            <person name="Daum C."/>
            <person name="Ng V."/>
            <person name="Clum A."/>
            <person name="Steindorff A."/>
            <person name="Ohm R.A."/>
            <person name="Martin F."/>
            <person name="Silar P."/>
            <person name="Natvig D.O."/>
            <person name="Lalanne C."/>
            <person name="Gautier V."/>
            <person name="Ament-Velasquez S.L."/>
            <person name="Kruys A."/>
            <person name="Hutchinson M.I."/>
            <person name="Powell A.J."/>
            <person name="Barry K."/>
            <person name="Miller A.N."/>
            <person name="Grigoriev I.V."/>
            <person name="Debuchy R."/>
            <person name="Gladieux P."/>
            <person name="Hiltunen Thoren M."/>
            <person name="Johannesson H."/>
        </authorList>
    </citation>
    <scope>NUCLEOTIDE SEQUENCE</scope>
    <source>
        <strain evidence="2">CBS 958.72</strain>
    </source>
</reference>
<organism evidence="2 3">
    <name type="scientific">Lasiosphaeria ovina</name>
    <dbReference type="NCBI Taxonomy" id="92902"/>
    <lineage>
        <taxon>Eukaryota</taxon>
        <taxon>Fungi</taxon>
        <taxon>Dikarya</taxon>
        <taxon>Ascomycota</taxon>
        <taxon>Pezizomycotina</taxon>
        <taxon>Sordariomycetes</taxon>
        <taxon>Sordariomycetidae</taxon>
        <taxon>Sordariales</taxon>
        <taxon>Lasiosphaeriaceae</taxon>
        <taxon>Lasiosphaeria</taxon>
    </lineage>
</organism>
<evidence type="ECO:0000259" key="1">
    <source>
        <dbReference type="Pfam" id="PF12776"/>
    </source>
</evidence>
<evidence type="ECO:0000313" key="2">
    <source>
        <dbReference type="EMBL" id="KAK3358377.1"/>
    </source>
</evidence>
<gene>
    <name evidence="2" type="ORF">B0T24DRAFT_725513</name>
</gene>
<sequence>MSATGIILDIISTSSLTSSSLTPPDNMCHHRALNTKAQMAVSNLIDGSVFMLPPQDCPMGPLVVFTLPPRDSPVLLPAPGMRQDGLPSPSAWAPLPAPAAGDAPPPAMTAFPEELELIVLRAMCECIDLGLRHEVKFTRAAYHRAAAEVARQANYKITRLELKRLMQGQRRKFRQWEELGREPRARWDDGLEQWTLGPAEWDELIRRKSQMRQFRWSTLRWRPLLWKLWGGAENCPVVPAQRRC</sequence>
<protein>
    <recommendedName>
        <fullName evidence="1">Myb/SANT-like domain-containing protein</fullName>
    </recommendedName>
</protein>
<evidence type="ECO:0000313" key="3">
    <source>
        <dbReference type="Proteomes" id="UP001287356"/>
    </source>
</evidence>
<reference evidence="2" key="2">
    <citation type="submission" date="2023-06" db="EMBL/GenBank/DDBJ databases">
        <authorList>
            <consortium name="Lawrence Berkeley National Laboratory"/>
            <person name="Haridas S."/>
            <person name="Hensen N."/>
            <person name="Bonometti L."/>
            <person name="Westerberg I."/>
            <person name="Brannstrom I.O."/>
            <person name="Guillou S."/>
            <person name="Cros-Aarteil S."/>
            <person name="Calhoun S."/>
            <person name="Kuo A."/>
            <person name="Mondo S."/>
            <person name="Pangilinan J."/>
            <person name="Riley R."/>
            <person name="Labutti K."/>
            <person name="Andreopoulos B."/>
            <person name="Lipzen A."/>
            <person name="Chen C."/>
            <person name="Yanf M."/>
            <person name="Daum C."/>
            <person name="Ng V."/>
            <person name="Clum A."/>
            <person name="Steindorff A."/>
            <person name="Ohm R."/>
            <person name="Martin F."/>
            <person name="Silar P."/>
            <person name="Natvig D."/>
            <person name="Lalanne C."/>
            <person name="Gautier V."/>
            <person name="Ament-Velasquez S.L."/>
            <person name="Kruys A."/>
            <person name="Hutchinson M.I."/>
            <person name="Powell A.J."/>
            <person name="Barry K."/>
            <person name="Miller A.N."/>
            <person name="Grigoriev I.V."/>
            <person name="Debuchy R."/>
            <person name="Gladieux P."/>
            <person name="Thoren M.H."/>
            <person name="Johannesson H."/>
        </authorList>
    </citation>
    <scope>NUCLEOTIDE SEQUENCE</scope>
    <source>
        <strain evidence="2">CBS 958.72</strain>
    </source>
</reference>
<comment type="caution">
    <text evidence="2">The sequence shown here is derived from an EMBL/GenBank/DDBJ whole genome shotgun (WGS) entry which is preliminary data.</text>
</comment>